<dbReference type="Pfam" id="PF13021">
    <property type="entry name" value="DUF3885"/>
    <property type="match status" value="1"/>
</dbReference>
<dbReference type="RefSeq" id="WP_015099650.1">
    <property type="nucleotide sequence ID" value="NC_019673.1"/>
</dbReference>
<name>K0JZ53_SACES</name>
<proteinExistence type="predicted"/>
<dbReference type="EMBL" id="HE804045">
    <property type="protein sequence ID" value="CCH29538.1"/>
    <property type="molecule type" value="Genomic_DNA"/>
</dbReference>
<evidence type="ECO:0000313" key="3">
    <source>
        <dbReference type="Proteomes" id="UP000006281"/>
    </source>
</evidence>
<dbReference type="PATRIC" id="fig|1179773.3.peg.2209"/>
<dbReference type="InterPro" id="IPR024976">
    <property type="entry name" value="DUF3885"/>
</dbReference>
<evidence type="ECO:0000259" key="1">
    <source>
        <dbReference type="Pfam" id="PF13021"/>
    </source>
</evidence>
<reference evidence="2 3" key="1">
    <citation type="journal article" date="2012" name="BMC Genomics">
        <title>Complete genome sequence of Saccharothrix espanaensis DSM 44229T and comparison to the other completely sequenced Pseudonocardiaceae.</title>
        <authorList>
            <person name="Strobel T."/>
            <person name="Al-Dilaimi A."/>
            <person name="Blom J."/>
            <person name="Gessner A."/>
            <person name="Kalinowski J."/>
            <person name="Luzhetska M."/>
            <person name="Puhler A."/>
            <person name="Szczepanowski R."/>
            <person name="Bechthold A."/>
            <person name="Ruckert C."/>
        </authorList>
    </citation>
    <scope>NUCLEOTIDE SEQUENCE [LARGE SCALE GENOMIC DNA]</scope>
    <source>
        <strain evidence="3">ATCC 51144 / DSM 44229 / JCM 9112 / NBRC 15066 / NRRL 15764</strain>
    </source>
</reference>
<dbReference type="KEGG" id="sesp:BN6_22170"/>
<dbReference type="AlphaFoldDB" id="K0JZ53"/>
<keyword evidence="3" id="KW-1185">Reference proteome</keyword>
<protein>
    <recommendedName>
        <fullName evidence="1">DUF3885 domain-containing protein</fullName>
    </recommendedName>
</protein>
<dbReference type="STRING" id="1179773.BN6_22170"/>
<gene>
    <name evidence="2" type="ordered locus">BN6_22170</name>
</gene>
<dbReference type="eggNOG" id="ENOG502ZBHH">
    <property type="taxonomic scope" value="Bacteria"/>
</dbReference>
<sequence length="192" mass="22099">MDTPEDLCALWSAQWPDLDPTPYLPRADRWVRFHSLPKSKRYPRNKPEYAILLHRYNAILDELFRGEEIRVVTTTCSTGPVPVPLSKVDLRRNPGAHYWTSVVDDYFGSDLDGTDYLHLYAARRRWQPGSLDYLLRAAADDRIPGALIASLTFDRSVHPYDGGQDVHPATEADRDRLRQRYADWLPSHPQGL</sequence>
<evidence type="ECO:0000313" key="2">
    <source>
        <dbReference type="EMBL" id="CCH29538.1"/>
    </source>
</evidence>
<dbReference type="HOGENOM" id="CLU_105016_0_0_11"/>
<accession>K0JZ53</accession>
<dbReference type="Proteomes" id="UP000006281">
    <property type="component" value="Chromosome"/>
</dbReference>
<feature type="domain" description="DUF3885" evidence="1">
    <location>
        <begin position="28"/>
        <end position="189"/>
    </location>
</feature>
<organism evidence="2 3">
    <name type="scientific">Saccharothrix espanaensis (strain ATCC 51144 / DSM 44229 / JCM 9112 / NBRC 15066 / NRRL 15764)</name>
    <dbReference type="NCBI Taxonomy" id="1179773"/>
    <lineage>
        <taxon>Bacteria</taxon>
        <taxon>Bacillati</taxon>
        <taxon>Actinomycetota</taxon>
        <taxon>Actinomycetes</taxon>
        <taxon>Pseudonocardiales</taxon>
        <taxon>Pseudonocardiaceae</taxon>
        <taxon>Saccharothrix</taxon>
    </lineage>
</organism>